<dbReference type="Proteomes" id="UP000434223">
    <property type="component" value="Unassembled WGS sequence"/>
</dbReference>
<feature type="domain" description="SpaA-like prealbumin fold" evidence="2">
    <location>
        <begin position="3296"/>
        <end position="3382"/>
    </location>
</feature>
<feature type="domain" description="SpaA-like prealbumin fold" evidence="2">
    <location>
        <begin position="2852"/>
        <end position="2922"/>
    </location>
</feature>
<keyword evidence="1" id="KW-0472">Membrane</keyword>
<feature type="domain" description="SpaA-like prealbumin fold" evidence="2">
    <location>
        <begin position="4205"/>
        <end position="4289"/>
    </location>
</feature>
<feature type="domain" description="DUF7601" evidence="3">
    <location>
        <begin position="3749"/>
        <end position="3855"/>
    </location>
</feature>
<feature type="domain" description="SpaA-like prealbumin fold" evidence="2">
    <location>
        <begin position="4390"/>
        <end position="4462"/>
    </location>
</feature>
<name>A0AAW9WF37_9FIRM</name>
<dbReference type="Pfam" id="PF24547">
    <property type="entry name" value="DUF7601"/>
    <property type="match status" value="1"/>
</dbReference>
<evidence type="ECO:0000313" key="4">
    <source>
        <dbReference type="EMBL" id="MUB63950.1"/>
    </source>
</evidence>
<dbReference type="Gene3D" id="2.60.40.10">
    <property type="entry name" value="Immunoglobulins"/>
    <property type="match status" value="10"/>
</dbReference>
<feature type="domain" description="SpaA-like prealbumin fold" evidence="2">
    <location>
        <begin position="4293"/>
        <end position="4378"/>
    </location>
</feature>
<protein>
    <submittedName>
        <fullName evidence="4">Cell wall protein</fullName>
    </submittedName>
</protein>
<dbReference type="EMBL" id="WNME01000007">
    <property type="protein sequence ID" value="MUB63950.1"/>
    <property type="molecule type" value="Genomic_DNA"/>
</dbReference>
<feature type="domain" description="SpaA-like prealbumin fold" evidence="2">
    <location>
        <begin position="3400"/>
        <end position="3493"/>
    </location>
</feature>
<evidence type="ECO:0000259" key="3">
    <source>
        <dbReference type="Pfam" id="PF24547"/>
    </source>
</evidence>
<keyword evidence="1" id="KW-1133">Transmembrane helix</keyword>
<dbReference type="InterPro" id="IPR055382">
    <property type="entry name" value="DUF7601"/>
</dbReference>
<accession>A0AAW9WF37</accession>
<proteinExistence type="predicted"/>
<organism evidence="4 5">
    <name type="scientific">Hungatella hathewayi</name>
    <dbReference type="NCBI Taxonomy" id="154046"/>
    <lineage>
        <taxon>Bacteria</taxon>
        <taxon>Bacillati</taxon>
        <taxon>Bacillota</taxon>
        <taxon>Clostridia</taxon>
        <taxon>Lachnospirales</taxon>
        <taxon>Lachnospiraceae</taxon>
        <taxon>Hungatella</taxon>
    </lineage>
</organism>
<evidence type="ECO:0000256" key="1">
    <source>
        <dbReference type="SAM" id="Phobius"/>
    </source>
</evidence>
<dbReference type="SUPFAM" id="SSF49478">
    <property type="entry name" value="Cna protein B-type domain"/>
    <property type="match status" value="1"/>
</dbReference>
<reference evidence="4 5" key="1">
    <citation type="submission" date="2019-09" db="EMBL/GenBank/DDBJ databases">
        <title>Draft genome sequencing of Hungatella hathewayi 123Y-2.</title>
        <authorList>
            <person name="Lv Q."/>
            <person name="Li S."/>
        </authorList>
    </citation>
    <scope>NUCLEOTIDE SEQUENCE [LARGE SCALE GENOMIC DNA]</scope>
    <source>
        <strain evidence="4 5">123Y-2</strain>
    </source>
</reference>
<dbReference type="InterPro" id="IPR013783">
    <property type="entry name" value="Ig-like_fold"/>
</dbReference>
<keyword evidence="1" id="KW-0812">Transmembrane</keyword>
<dbReference type="Pfam" id="PF17802">
    <property type="entry name" value="SpaA"/>
    <property type="match status" value="6"/>
</dbReference>
<dbReference type="InterPro" id="IPR041033">
    <property type="entry name" value="SpaA_PFL_dom_1"/>
</dbReference>
<evidence type="ECO:0000313" key="5">
    <source>
        <dbReference type="Proteomes" id="UP000434223"/>
    </source>
</evidence>
<feature type="transmembrane region" description="Helical" evidence="1">
    <location>
        <begin position="4522"/>
        <end position="4540"/>
    </location>
</feature>
<comment type="caution">
    <text evidence="4">The sequence shown here is derived from an EMBL/GenBank/DDBJ whole genome shotgun (WGS) entry which is preliminary data.</text>
</comment>
<sequence>MRKGMWKETAKRLASIFLAGMILAATVVTPVSAVHTYYWPDAVTADAMAIKNWTWTAEGEEAARNPSVGLVPTGLSQQETALMGGYTSKFWFQAEKAKTITIPGTSAELDFSKFHHRYFACADSHNTGFFAPVGAQIAFQKMYYPTNSLGDYPDFLKNAPMDMKTKKFALLLIAMISAAYETPAMEDLRDSDRMSMYYYLLWASIWSNDKYVDQGMFKGESPEGDWDFVQYFVRTMLNSKLNPDPYGSTAIYDAFKDGGPAQKYFFHCWKAAKFLSTFDYTVDMGSSLPVSAPVLGEDGMYHITFTYGDLSDYEKEVYRRMTAENLASGWEYTNDGSSIDFKSADGGSDGNAIATLKLQENSEEDRFYNCGFGVGGLAGFRGCAKRERNGEFGWGNTQIYFSAVSEPLEILVGGRIPLNPGAEWNMEVHRYEHTETWDAHYNIQLQKYDSETGQPLAGSKWDILEAFDDTQLNDTELEDFDNWANRSGSQFLRWEGWDYGEGNPEGDAANDPCTWDINVTNEDGVLMLGDNEENASERRAHTDTKTYTYTKGYCGGHPEPEIEESGDPEIDTENETAAKEAWQEEMDYCERLAEQGGFFHSIDAGEAKEQLEADRDKLYGQFISLKYDYSAVELTPRPGYTNHGSHTDDIPIEVKTVTSSEYKDRPEFKAGKTEKYYLNKRAAGKNRDYMDEDRAGNTAVPSEATASNTIASKATISNASASNAPVSHATDSNAKKKNGLLARLKALFELPRSLVERNKSDKSLLNNKSESVESGYFEPSEADPVVPGNQAITDHTFIVYNHRTEGEIHINKRDLYLQAGENNTYHAYGDSMGDGTMEGAVYGLFALQDINHPDGCTGTVYQKDDLVAVASTDRNGDASFMAFTEAPGMTWNYKTGKIEKRPGGFSGPENLYRNRTDADTVMDIENYIGFDSEGNPVHLKDSLAGGEAGYWKYSSNQSGIEGLKGSHAVYPVSDNDKNNGNGWIGRPLIVEEHGTDYYVKELARSEGYELSVNGRTNVITNGRDNYEGEYHTADVAIGKITLDTVGNGNYFDITAHQADHDLTLQGIQFPEGAVFELSASQKVPEKITVPVYRTVIKPVMAAAGTFVYRAGEKVAATQGEAVFFPGGQSYSVNAVSDEKEQTIGVKPMNYHTMGIPAVTELHSEGEAEAFQNLYNRELGGLGYMEPGSDAPWVRVKLNGTTDTEWILSIAAGMKAYDLQYFNSLRISDMEQSGRDLYAIIRYEWKLYEDSRDDAVYIPDKNRLYLKKDSGNGYFVYIAYEDPESNPAVLSWRMKNGFLERATLKQQKIEGLKVSYPAQLPDSFSAVTVRTPSYWIYAAGEQQIDDAGDLKYAEETVIDYVEQDGFKTVEKNIRLTTVYDADHKMYEVTLPAEAFKDTDTVRLKVSDNGSGKYSIKQAYINQSYFVSRPVQREADSYIQNITLTPPSYDQPWQDGNMRREPANVMERPVMQKIKIVKDILVEEDGKYGDNTFADSGHEDYFTQNGGGIEDTASYRPNFRFKIYLRSNLEQLYRTEDGEVEWLDRNGNTVDIAAYRAAYPNLVQKIYTKVLHRTDFRSRRTNRDVIANQELYSFTDGRINEYPETGYTAVLETILSHEVDADGDDKEISRYNYQKFFDAVGVANQDKWDKAKPEYTSFKPLAFIRQLLFGTAGSERIYPAQHNNTEIQNEANTSETAKENRNWSDAVRQFAISWYLDREVEKLVKENGTGETEIAAGSENYQDEVYDTALNAALIKAENYLKPFFRYDLDEIYAIEWDSESDGGKDKDRTTLSADKEAAAGYCYAISEYLPYGTYVAVEQQPMDKELEDFPNKHYAVDVPKEIELPAVYEDGKAGASETPERLSRYYHYNANLPAADLAAKYFIRFNEEWAGKADESVREHVIKAHGYLGDYEIYKYGLDLAKLAGNALGDPSGTPHFEITQSEYDPMKDYYNTIVCPEEEGGNPESHYLADDVNHGITAPGGKEYESDAIERIYRYGSVSEHRQTLSSMDGMQTAYDGKYASMLVPWSVTEPVNEEHDTIQNPDGSSDGMGYGYRKFRNTFYRSRLRIEKLDSETGENILHDGAVFTIYAADREDGENTDGLARFYETDTQIKGSREFLEAMGASEITRAARGLPEPGGLWTGIVAAGTPICSEREQIVMVDAKGRRTGEFEAYTTTRDGVQAEEENPAELSWQDQNTGYLMTPQPLGAGTYVLCEMRPPSGYARTKPIAIEIYSDKISYYLNGSRDSRVTAAVYEDGIGQGPEGAADTGRIYVGNTPIRLEVSKIKEKGRTVTYCTRTRVEGSETELTAKYGKDNLEFAYKGGTYLNYAWYKGTAEYLESRKQAGDEVVLVCEDGVFAGYGRITRPLDTAGDKNHYVSGAKMILYDGIEIQSNGDSGDYGFDGVEVDRDRNNNVKSIKVLEGYAGNTVEFVNSDDIEGSLKGGTGSGTWTYRTIERKDTDILYYSLGGLKVTERGSDGRIYGYDRDGKRIQVRNQESIYALKNGRPVFELTGGDLMDAEYSALDKCFTLQSGTELYHVDSDGNRDAKVHPTTGMAYTTELGTDRKGKQYERILVWPVNVSKSANGAVIAQEKIKTYRIASINADTEGEYTIGSFDGTVFNKSLNPIVGSHGLPEYYQRSDQVYKKGEPVYDIDHDYVRYRYNDLLPAFNRNAYKINNCGELRDIGEEEDPADDKKLYHRQGEAWIMENAWTTGDRYPNDPFHYASGTGQADMLKRVIPGTYIMEEAEAPAGYVKGFPSGLTVRETRQVQNAELEDEKIKVEIVKTDAADQYRIDIVSDYQEILKTTEPKGAYSYGQISGAHLVLYKARRNYTTDTEAYPDGYYLEKTENTPASWTVENPEDNTPVVVTAEWITDGKPKYFEGIPAGDYILEEIEAAGGYVRNSMNIEVKKTGEVQTFHMKNDHTKLEVFKYCKDEYGSMVPLPGEHAAGLALYNAVTDEQGNIQMNGGEPQFAKDRLIDEWKTDDLKAYTENYELSRKLTDRIKAFLGLAVNQSGFILDFENTYRKQGDEFVWLTWHTKAGERSAERISSGKTGVTGSTVQLWRTDDDKIIRITIYRNARNGSLEEDGQLPLNFEYQFNYRELADGIKSYDTLEGMHRIDYLPFTGIKDGRRVGNYVLVENEVPEGYEPAKPKVLVIEENGSVQRFSLENTEKSVSILKLISDGDKEYAAEGVKMALYRPDTDGNFNGDENNLIERWISGADGRFTEEDRYQDRIPEGFGVGDLKPHRISRIPDGPYYIVEEEVPAYMVKREPMKVEIGRDTAAIIRMVNLPLKGRLELVKKADDTGEMLENARFLITNRDTKEEWYITTGRDGRAKLQNLAVGKVRADGTIDPYTYTIEEVSPPDYYQLSGGKKFFTFDGKAESQVVTYTCVVENKPTQIRFKKTDFETGMALEGAKIAVYHAVAIDGKYVKSGEAIEVNISGPQGFTIKKKLSAGHVYIMEELEAPAGAHLSPPVIFTVNRAGTGISKIKNNFSVLECASSGGAIDSLLVFGRAADKTYTVLKDLDTGKVLPDIISSTDVTLTAEDGIEEGHLYEITEYTRYSDGNTEMSKKETRRIWFDENGSFLLPSRTYLKTRLRLEKQDRTELDSWTVEMGSVEHKINNPVKKESSVAEIAGTAGNGYMPVKNGDVVKYVITYKNSNAESTDLTVTAELEKGLEFMRASLEPEKKEGTLTWQIRDAAPYSVGQIELVTLVSGQTGEFIRSVFTAGTQTNLMESILENPIAPKGSLTIRNHISGLGKNPDDVFAYRIRFLDSSGRLLSGYQNYTGSKEGRIKGEGQISLKGEEYMIFSGLPYGTKYEIIQEVNRDYEPVSRESSGLISKEAQGAVYVNNRNDESVREVLTAGGSYCLAETTDYTDGAEQITGIYRFTLNESGRIDNVDMEDKPVRLYFSKIDITTGEEISGGSYVLIDAVTKAEIYRFTKEESLPVLIPSDVLIPGNEYILHEDMPPDGYAKEEDIRFAVNKEGVAETIVMQDRKTRIYLEKVDADTGESVNGGYYCVRDMESGEAVFCYTATGKPVLAEGVLVAGRKYELVEERPPAGYGSCRNIAFSVPLRPEAITIRMKDKKTEVVVEKLTLSSSENASPSEADKQKPGFILQILNKDKSPAKAVRDFSGFKEGEELIFTTSQEFKSITGQLTAGGEYWLHEVKPRDGYALAEDVPFTVDRDGNRQIVVMADRPTHVVLSKKALTGSQELPGNHMAVRDEGGKVLERWISGEKPHEITAKLTAGKTYYLCEETPESGYAYAEEVPFTVSEDGSVDLVEMRNDVTRVRIHKQDQSGNAIKGAILQILEAKKEIVILEFETTGEPVDVTGILTAGETYYLHEKQAPPGYLPAADISFTVPRKNRLIEVTMTDLKQHDSESNTMYLMKTDAATGKGLEGFEFTVTGPGRNTFTVVTGRDGKAEFAMPPDGTYTYRETSGQSGYLISEETYRFTISHGRVTGNSIILVADQPLPPETPSDDTHRIGRITASYKPGFQGRVSAAEEASRQPGARTGDEYPLMAIMAAALFCLGGFLYRMRRAGARK</sequence>
<evidence type="ECO:0000259" key="2">
    <source>
        <dbReference type="Pfam" id="PF17802"/>
    </source>
</evidence>
<dbReference type="Gene3D" id="2.60.40.1140">
    <property type="entry name" value="Collagen-binding surface protein Cna, B-type domain"/>
    <property type="match status" value="1"/>
</dbReference>
<dbReference type="RefSeq" id="WP_055650744.1">
    <property type="nucleotide sequence ID" value="NZ_CZAZ01000015.1"/>
</dbReference>
<gene>
    <name evidence="4" type="ORF">GNE07_12895</name>
</gene>